<dbReference type="EMBL" id="JAAOXG010000039">
    <property type="protein sequence ID" value="NNJ31594.1"/>
    <property type="molecule type" value="Genomic_DNA"/>
</dbReference>
<organism evidence="1 2">
    <name type="scientific">Lacrimispora defluvii</name>
    <dbReference type="NCBI Taxonomy" id="2719233"/>
    <lineage>
        <taxon>Bacteria</taxon>
        <taxon>Bacillati</taxon>
        <taxon>Bacillota</taxon>
        <taxon>Clostridia</taxon>
        <taxon>Lachnospirales</taxon>
        <taxon>Lachnospiraceae</taxon>
        <taxon>Lacrimispora</taxon>
    </lineage>
</organism>
<proteinExistence type="predicted"/>
<keyword evidence="2" id="KW-1185">Reference proteome</keyword>
<reference evidence="1 2" key="1">
    <citation type="submission" date="2020-03" db="EMBL/GenBank/DDBJ databases">
        <title>Genome Sequence of industrial isolate, B5A.</title>
        <authorList>
            <person name="Sharma S."/>
            <person name="Patil P.B."/>
            <person name="Korpole S."/>
        </authorList>
    </citation>
    <scope>NUCLEOTIDE SEQUENCE [LARGE SCALE GENOMIC DNA]</scope>
    <source>
        <strain evidence="1 2">PI-S10-B5A</strain>
    </source>
</reference>
<name>A0ABX1VUZ5_9FIRM</name>
<comment type="caution">
    <text evidence="1">The sequence shown here is derived from an EMBL/GenBank/DDBJ whole genome shotgun (WGS) entry which is preliminary data.</text>
</comment>
<dbReference type="RefSeq" id="WP_170822723.1">
    <property type="nucleotide sequence ID" value="NZ_JAAOXG010000039.1"/>
</dbReference>
<evidence type="ECO:0000313" key="1">
    <source>
        <dbReference type="EMBL" id="NNJ31594.1"/>
    </source>
</evidence>
<dbReference type="Proteomes" id="UP000539052">
    <property type="component" value="Unassembled WGS sequence"/>
</dbReference>
<evidence type="ECO:0000313" key="2">
    <source>
        <dbReference type="Proteomes" id="UP000539052"/>
    </source>
</evidence>
<gene>
    <name evidence="1" type="ORF">G9470_17605</name>
</gene>
<accession>A0ABX1VUZ5</accession>
<protein>
    <submittedName>
        <fullName evidence="1">Uncharacterized protein</fullName>
    </submittedName>
</protein>
<sequence>MGPDKSWEEYPKPEDFQVIEKNLNYICIASGLPAEQYGVHMENKPFLSYGELNQIEEVCQKLFNRLYGIMKARRRLPIVLGKRGIL</sequence>